<feature type="domain" description="BD-FAE-like" evidence="4">
    <location>
        <begin position="65"/>
        <end position="168"/>
    </location>
</feature>
<gene>
    <name evidence="5" type="ORF">GJ697_11150</name>
</gene>
<dbReference type="EMBL" id="WKJM01000007">
    <property type="protein sequence ID" value="MRX08394.1"/>
    <property type="molecule type" value="Genomic_DNA"/>
</dbReference>
<proteinExistence type="inferred from homology"/>
<sequence>MKPYIFLALALMLTSNMPAAGPLRDRLAAMRSEMEEEGAAPFALPDGVRLLADQPYGEHRQQRYDVYLPAKADHAPVIFMVHGGAWRTGDKASAAVVQNKVRRWTARGIIVVSVNYRLLPGADVAAQAADVATALAAVQGKAAGWGGDRARFVLMGHSAGAHLVALLASAPVPAGVTPWLGTVALDSAAMDVPALMSQRHFPFYDAVFGSDAAYWRAVSPLAQLKAGGMPLLAVCSSRRQDSCPQAEAYAARANALGMRVQVLPQNLSHREINQTLGQAGAYTSAVETFLASLDAVFAAKLL</sequence>
<dbReference type="GO" id="GO:0016787">
    <property type="term" value="F:hydrolase activity"/>
    <property type="evidence" value="ECO:0007669"/>
    <property type="project" value="UniProtKB-KW"/>
</dbReference>
<protein>
    <submittedName>
        <fullName evidence="5">Alpha/beta hydrolase fold domain-containing protein</fullName>
    </submittedName>
</protein>
<evidence type="ECO:0000313" key="5">
    <source>
        <dbReference type="EMBL" id="MRX08394.1"/>
    </source>
</evidence>
<accession>A0A6L5QF69</accession>
<name>A0A6L5QF69_9BURK</name>
<dbReference type="InterPro" id="IPR029058">
    <property type="entry name" value="AB_hydrolase_fold"/>
</dbReference>
<feature type="signal peptide" evidence="3">
    <location>
        <begin position="1"/>
        <end position="19"/>
    </location>
</feature>
<comment type="similarity">
    <text evidence="1">Belongs to the 'GDXG' lipolytic enzyme family.</text>
</comment>
<dbReference type="Pfam" id="PF20434">
    <property type="entry name" value="BD-FAE"/>
    <property type="match status" value="1"/>
</dbReference>
<reference evidence="5 6" key="1">
    <citation type="submission" date="2019-11" db="EMBL/GenBank/DDBJ databases">
        <title>Novel species isolated from a subtropical stream in China.</title>
        <authorList>
            <person name="Lu H."/>
        </authorList>
    </citation>
    <scope>NUCLEOTIDE SEQUENCE [LARGE SCALE GENOMIC DNA]</scope>
    <source>
        <strain evidence="5 6">FT25W</strain>
    </source>
</reference>
<dbReference type="InterPro" id="IPR049492">
    <property type="entry name" value="BD-FAE-like_dom"/>
</dbReference>
<evidence type="ECO:0000256" key="3">
    <source>
        <dbReference type="SAM" id="SignalP"/>
    </source>
</evidence>
<dbReference type="InterPro" id="IPR050300">
    <property type="entry name" value="GDXG_lipolytic_enzyme"/>
</dbReference>
<keyword evidence="6" id="KW-1185">Reference proteome</keyword>
<comment type="caution">
    <text evidence="5">The sequence shown here is derived from an EMBL/GenBank/DDBJ whole genome shotgun (WGS) entry which is preliminary data.</text>
</comment>
<dbReference type="AlphaFoldDB" id="A0A6L5QF69"/>
<dbReference type="InterPro" id="IPR002168">
    <property type="entry name" value="Lipase_GDXG_HIS_AS"/>
</dbReference>
<dbReference type="PROSITE" id="PS01173">
    <property type="entry name" value="LIPASE_GDXG_HIS"/>
    <property type="match status" value="1"/>
</dbReference>
<dbReference type="Proteomes" id="UP000481037">
    <property type="component" value="Unassembled WGS sequence"/>
</dbReference>
<feature type="chain" id="PRO_5027022357" evidence="3">
    <location>
        <begin position="20"/>
        <end position="302"/>
    </location>
</feature>
<dbReference type="RefSeq" id="WP_154364918.1">
    <property type="nucleotide sequence ID" value="NZ_WKJM01000007.1"/>
</dbReference>
<evidence type="ECO:0000256" key="2">
    <source>
        <dbReference type="ARBA" id="ARBA00022801"/>
    </source>
</evidence>
<evidence type="ECO:0000256" key="1">
    <source>
        <dbReference type="ARBA" id="ARBA00010515"/>
    </source>
</evidence>
<evidence type="ECO:0000259" key="4">
    <source>
        <dbReference type="Pfam" id="PF20434"/>
    </source>
</evidence>
<dbReference type="SUPFAM" id="SSF53474">
    <property type="entry name" value="alpha/beta-Hydrolases"/>
    <property type="match status" value="1"/>
</dbReference>
<keyword evidence="3" id="KW-0732">Signal</keyword>
<dbReference type="PANTHER" id="PTHR48081">
    <property type="entry name" value="AB HYDROLASE SUPERFAMILY PROTEIN C4A8.06C"/>
    <property type="match status" value="1"/>
</dbReference>
<organism evidence="5 6">
    <name type="scientific">Duganella alba</name>
    <dbReference type="NCBI Taxonomy" id="2666081"/>
    <lineage>
        <taxon>Bacteria</taxon>
        <taxon>Pseudomonadati</taxon>
        <taxon>Pseudomonadota</taxon>
        <taxon>Betaproteobacteria</taxon>
        <taxon>Burkholderiales</taxon>
        <taxon>Oxalobacteraceae</taxon>
        <taxon>Telluria group</taxon>
        <taxon>Duganella</taxon>
    </lineage>
</organism>
<dbReference type="PANTHER" id="PTHR48081:SF33">
    <property type="entry name" value="KYNURENINE FORMAMIDASE"/>
    <property type="match status" value="1"/>
</dbReference>
<keyword evidence="2 5" id="KW-0378">Hydrolase</keyword>
<dbReference type="Gene3D" id="3.40.50.1820">
    <property type="entry name" value="alpha/beta hydrolase"/>
    <property type="match status" value="1"/>
</dbReference>
<evidence type="ECO:0000313" key="6">
    <source>
        <dbReference type="Proteomes" id="UP000481037"/>
    </source>
</evidence>